<dbReference type="EMBL" id="JAHRHJ020000008">
    <property type="protein sequence ID" value="KAH9304220.1"/>
    <property type="molecule type" value="Genomic_DNA"/>
</dbReference>
<organism evidence="1 2">
    <name type="scientific">Taxus chinensis</name>
    <name type="common">Chinese yew</name>
    <name type="synonym">Taxus wallichiana var. chinensis</name>
    <dbReference type="NCBI Taxonomy" id="29808"/>
    <lineage>
        <taxon>Eukaryota</taxon>
        <taxon>Viridiplantae</taxon>
        <taxon>Streptophyta</taxon>
        <taxon>Embryophyta</taxon>
        <taxon>Tracheophyta</taxon>
        <taxon>Spermatophyta</taxon>
        <taxon>Pinopsida</taxon>
        <taxon>Pinidae</taxon>
        <taxon>Conifers II</taxon>
        <taxon>Cupressales</taxon>
        <taxon>Taxaceae</taxon>
        <taxon>Taxus</taxon>
    </lineage>
</organism>
<keyword evidence="2" id="KW-1185">Reference proteome</keyword>
<sequence>AVLCYQLVREYIGLKTLPFVFDMFDCSAIKSTENITSASPGGVQCLFLFFMR</sequence>
<reference evidence="1 2" key="1">
    <citation type="journal article" date="2021" name="Nat. Plants">
        <title>The Taxus genome provides insights into paclitaxel biosynthesis.</title>
        <authorList>
            <person name="Xiong X."/>
            <person name="Gou J."/>
            <person name="Liao Q."/>
            <person name="Li Y."/>
            <person name="Zhou Q."/>
            <person name="Bi G."/>
            <person name="Li C."/>
            <person name="Du R."/>
            <person name="Wang X."/>
            <person name="Sun T."/>
            <person name="Guo L."/>
            <person name="Liang H."/>
            <person name="Lu P."/>
            <person name="Wu Y."/>
            <person name="Zhang Z."/>
            <person name="Ro D.K."/>
            <person name="Shang Y."/>
            <person name="Huang S."/>
            <person name="Yan J."/>
        </authorList>
    </citation>
    <scope>NUCLEOTIDE SEQUENCE [LARGE SCALE GENOMIC DNA]</scope>
    <source>
        <strain evidence="1">Ta-2019</strain>
    </source>
</reference>
<gene>
    <name evidence="1" type="ORF">KI387_008624</name>
</gene>
<feature type="non-terminal residue" evidence="1">
    <location>
        <position position="52"/>
    </location>
</feature>
<protein>
    <submittedName>
        <fullName evidence="1">Uncharacterized protein</fullName>
    </submittedName>
</protein>
<evidence type="ECO:0000313" key="2">
    <source>
        <dbReference type="Proteomes" id="UP000824469"/>
    </source>
</evidence>
<dbReference type="AlphaFoldDB" id="A0AA38CPR6"/>
<evidence type="ECO:0000313" key="1">
    <source>
        <dbReference type="EMBL" id="KAH9304220.1"/>
    </source>
</evidence>
<accession>A0AA38CPR6</accession>
<name>A0AA38CPR6_TAXCH</name>
<feature type="non-terminal residue" evidence="1">
    <location>
        <position position="1"/>
    </location>
</feature>
<proteinExistence type="predicted"/>
<dbReference type="Proteomes" id="UP000824469">
    <property type="component" value="Unassembled WGS sequence"/>
</dbReference>
<comment type="caution">
    <text evidence="1">The sequence shown here is derived from an EMBL/GenBank/DDBJ whole genome shotgun (WGS) entry which is preliminary data.</text>
</comment>